<dbReference type="Proteomes" id="UP000095558">
    <property type="component" value="Unassembled WGS sequence"/>
</dbReference>
<evidence type="ECO:0000313" key="1">
    <source>
        <dbReference type="EMBL" id="CUO13381.1"/>
    </source>
</evidence>
<proteinExistence type="predicted"/>
<sequence length="77" mass="9028">MFHKRKPKKTFFIFKYKFILLSILLSSLCFLSIITIEFDFTDFDNEETTFALSTSENLTKSNSYSFLIPSECLVSYS</sequence>
<dbReference type="AlphaFoldDB" id="A0A173ZJ34"/>
<name>A0A173ZJ34_9CLOT</name>
<dbReference type="GeneID" id="83012608"/>
<dbReference type="RefSeq" id="WP_042400240.1">
    <property type="nucleotide sequence ID" value="NZ_CYYT01000004.1"/>
</dbReference>
<gene>
    <name evidence="1" type="ORF">ERS852470_01524</name>
</gene>
<reference evidence="1 2" key="1">
    <citation type="submission" date="2015-09" db="EMBL/GenBank/DDBJ databases">
        <authorList>
            <consortium name="Pathogen Informatics"/>
        </authorList>
    </citation>
    <scope>NUCLEOTIDE SEQUENCE [LARGE SCALE GENOMIC DNA]</scope>
    <source>
        <strain evidence="1 2">2789STDY5834855</strain>
    </source>
</reference>
<dbReference type="EMBL" id="CYZV01000014">
    <property type="protein sequence ID" value="CUO13381.1"/>
    <property type="molecule type" value="Genomic_DNA"/>
</dbReference>
<accession>A0A173ZJ34</accession>
<organism evidence="1 2">
    <name type="scientific">Clostridium disporicum</name>
    <dbReference type="NCBI Taxonomy" id="84024"/>
    <lineage>
        <taxon>Bacteria</taxon>
        <taxon>Bacillati</taxon>
        <taxon>Bacillota</taxon>
        <taxon>Clostridia</taxon>
        <taxon>Eubacteriales</taxon>
        <taxon>Clostridiaceae</taxon>
        <taxon>Clostridium</taxon>
    </lineage>
</organism>
<evidence type="ECO:0000313" key="2">
    <source>
        <dbReference type="Proteomes" id="UP000095558"/>
    </source>
</evidence>
<protein>
    <submittedName>
        <fullName evidence="1">Uncharacterized protein</fullName>
    </submittedName>
</protein>